<evidence type="ECO:0000313" key="3">
    <source>
        <dbReference type="Proteomes" id="UP000001286"/>
    </source>
</evidence>
<proteinExistence type="predicted"/>
<keyword evidence="1" id="KW-1133">Transmembrane helix</keyword>
<feature type="transmembrane region" description="Helical" evidence="1">
    <location>
        <begin position="67"/>
        <end position="89"/>
    </location>
</feature>
<dbReference type="KEGG" id="liv:LIV_2107"/>
<feature type="transmembrane region" description="Helical" evidence="1">
    <location>
        <begin position="149"/>
        <end position="167"/>
    </location>
</feature>
<protein>
    <submittedName>
        <fullName evidence="2">Uncharacterized protein</fullName>
    </submittedName>
</protein>
<dbReference type="HOGENOM" id="CLU_914659_0_0_9"/>
<dbReference type="AlphaFoldDB" id="G2ZDL8"/>
<feature type="transmembrane region" description="Helical" evidence="1">
    <location>
        <begin position="187"/>
        <end position="206"/>
    </location>
</feature>
<name>G2ZDL8_LISIP</name>
<feature type="transmembrane region" description="Helical" evidence="1">
    <location>
        <begin position="109"/>
        <end position="128"/>
    </location>
</feature>
<sequence length="275" mass="31144">MSNKLIGISGSLLIALGFTQIYSFLSAIVGYVNAQEDFTFVWNYWMLLIFGLGLFILGVCLIRGRNFYFGSAIFVLCFTIFQGFSVYYYQIRVLRDFEKNQPFEWSGTLLSLIGLVIFLLLLIGPKFISAKTDLDLNQNWKNKWRYASGLFSLFGMGVSVYTAITIFKQLYSTSSEQGYLFTTAFDAYFACFLGLVFLLMAILAWWRVSYLLIGVLFGAAIILLTNYLWVTEWIGFAKTTLGITFGKNEHQVFGMQLLMGSSALIASVFAFIAKK</sequence>
<dbReference type="GeneID" id="57077112"/>
<feature type="transmembrane region" description="Helical" evidence="1">
    <location>
        <begin position="250"/>
        <end position="273"/>
    </location>
</feature>
<organism evidence="2 3">
    <name type="scientific">Listeria ivanovii (strain ATCC BAA-678 / PAM 55)</name>
    <dbReference type="NCBI Taxonomy" id="881621"/>
    <lineage>
        <taxon>Bacteria</taxon>
        <taxon>Bacillati</taxon>
        <taxon>Bacillota</taxon>
        <taxon>Bacilli</taxon>
        <taxon>Bacillales</taxon>
        <taxon>Listeriaceae</taxon>
        <taxon>Listeria</taxon>
    </lineage>
</organism>
<dbReference type="Proteomes" id="UP000001286">
    <property type="component" value="Chromosome"/>
</dbReference>
<dbReference type="eggNOG" id="ENOG5033PU7">
    <property type="taxonomic scope" value="Bacteria"/>
</dbReference>
<evidence type="ECO:0000313" key="2">
    <source>
        <dbReference type="EMBL" id="CBW86596.1"/>
    </source>
</evidence>
<dbReference type="OrthoDB" id="2361572at2"/>
<accession>G2ZDL8</accession>
<feature type="transmembrane region" description="Helical" evidence="1">
    <location>
        <begin position="211"/>
        <end position="230"/>
    </location>
</feature>
<keyword evidence="1" id="KW-0472">Membrane</keyword>
<dbReference type="EMBL" id="FR687253">
    <property type="protein sequence ID" value="CBW86596.1"/>
    <property type="molecule type" value="Genomic_DNA"/>
</dbReference>
<feature type="transmembrane region" description="Helical" evidence="1">
    <location>
        <begin position="44"/>
        <end position="62"/>
    </location>
</feature>
<reference evidence="2 3" key="1">
    <citation type="journal article" date="2011" name="J. Bacteriol.">
        <title>Complete genome sequence of the animal pathogen Listeria ivanovii, which provides insights into host specificities and evolution of the genus Listeria.</title>
        <authorList>
            <person name="Buchrieser C."/>
            <person name="Rusniok C."/>
            <person name="Garrido P."/>
            <person name="Hain T."/>
            <person name="Scortti M."/>
            <person name="Lampidis R."/>
            <person name="Karst U."/>
            <person name="Chakraborty T."/>
            <person name="Cossart P."/>
            <person name="Kreft J."/>
            <person name="Vazquez-Boland J.A."/>
            <person name="Goebel W."/>
            <person name="Glaser P."/>
        </authorList>
    </citation>
    <scope>NUCLEOTIDE SEQUENCE [LARGE SCALE GENOMIC DNA]</scope>
    <source>
        <strain evidence="3">ATCC BAA-678 / PAM 55</strain>
    </source>
</reference>
<dbReference type="RefSeq" id="WP_014093449.1">
    <property type="nucleotide sequence ID" value="NC_016011.1"/>
</dbReference>
<keyword evidence="1" id="KW-0812">Transmembrane</keyword>
<evidence type="ECO:0000256" key="1">
    <source>
        <dbReference type="SAM" id="Phobius"/>
    </source>
</evidence>
<gene>
    <name evidence="2" type="ordered locus">LIV_2107</name>
</gene>